<gene>
    <name evidence="2" type="ORF">HGG69_01750</name>
</gene>
<dbReference type="Proteomes" id="UP000501060">
    <property type="component" value="Chromosome"/>
</dbReference>
<keyword evidence="1" id="KW-0732">Signal</keyword>
<protein>
    <submittedName>
        <fullName evidence="2">Leucine-rich repeat protein</fullName>
    </submittedName>
</protein>
<dbReference type="InterPro" id="IPR026906">
    <property type="entry name" value="LRR_5"/>
</dbReference>
<reference evidence="2 3" key="1">
    <citation type="submission" date="2020-04" db="EMBL/GenBank/DDBJ databases">
        <title>Novel Mycoplasma species detected in Phocoena phocoena (harbor porpoise) from the USA.</title>
        <authorList>
            <person name="Volokhov D.V."/>
        </authorList>
    </citation>
    <scope>NUCLEOTIDE SEQUENCE [LARGE SCALE GENOMIC DNA]</scope>
    <source>
        <strain evidence="2 3">Phocoena C-264-GEN</strain>
    </source>
</reference>
<feature type="chain" id="PRO_5033027022" evidence="1">
    <location>
        <begin position="26"/>
        <end position="770"/>
    </location>
</feature>
<evidence type="ECO:0000313" key="3">
    <source>
        <dbReference type="Proteomes" id="UP000501060"/>
    </source>
</evidence>
<organism evidence="2 3">
    <name type="scientific">Mycoplasma phocoenae</name>
    <dbReference type="NCBI Taxonomy" id="754517"/>
    <lineage>
        <taxon>Bacteria</taxon>
        <taxon>Bacillati</taxon>
        <taxon>Mycoplasmatota</taxon>
        <taxon>Mollicutes</taxon>
        <taxon>Mycoplasmataceae</taxon>
        <taxon>Mycoplasma</taxon>
    </lineage>
</organism>
<feature type="signal peptide" evidence="1">
    <location>
        <begin position="1"/>
        <end position="25"/>
    </location>
</feature>
<proteinExistence type="predicted"/>
<dbReference type="InterPro" id="IPR032675">
    <property type="entry name" value="LRR_dom_sf"/>
</dbReference>
<dbReference type="Gene3D" id="3.80.10.10">
    <property type="entry name" value="Ribonuclease Inhibitor"/>
    <property type="match status" value="1"/>
</dbReference>
<accession>A0A858U8G6</accession>
<sequence>MKKYKKLLIITTLSVSALFPTLISAQCSSNITKKTKINEEFFENVKITVDDFNRSAQYFKQNIDSIIPDSDFPSDDYQFLVKEVSSNDEEELIVSFVFVNIQSKKETKIFTQKIQGLNTIFDEAKYILELKIEKAKSMKGTYTDINEEEGSFNKANEFIQQAIDSLERVTNTYNKNKTNLSFTQKQDFSNQLNNIGQILDNKMLECETIANQTDDAKRKIKQQKFEKQIFIAEDTLKKLTKISAIKHLENELNNAKLITKNNSRYYAVITEETKTLIKVIEEAQAIEKKTDKELLETFLKTEHVYLNKIQRMIGNIDESVKYQKDVTTIFSEVKEKLSEESKNFDYAKQEKTIRDNIEKILNEIKDTILITDTIKQNYEDDITNLNVSGKYKYIYSDSFQNFKKLSSVILEKGIEKIFQGSFNNSPITKLVIPDSVKYLAGFHNIKLTELILPDSIEVINFGFNNVETLNQVSFNENLKIVKGFNNSNISELILPSTVEVVEGFKNTPIKKMKIGSNLIKMNINANELNEITIDSNFKVKNVLNEQTIYNVTNDITSTDKVVISLQNFPKLKHIYVPDEAMKLDLIKCLKNKNDEILNTSQYTEYLKHFKKLFELKKQKQSLSSTELDDEINLIEKTLHKIDKEIKTMYSDNIDSLLKDQKFKYLGDDYISIAKCVLENNNDKNESEKGKDYKFISLIESEMTHTSSLIEYLSLIQLIKDEITNNSFQISSENIKKLNIDIKDYYEEDLAYFNKILNESNLWNQIIIVKK</sequence>
<dbReference type="KEGG" id="mphe:HGG69_01750"/>
<name>A0A858U8G6_9MOLU</name>
<evidence type="ECO:0000256" key="1">
    <source>
        <dbReference type="SAM" id="SignalP"/>
    </source>
</evidence>
<keyword evidence="3" id="KW-1185">Reference proteome</keyword>
<dbReference type="AlphaFoldDB" id="A0A858U8G6"/>
<evidence type="ECO:0000313" key="2">
    <source>
        <dbReference type="EMBL" id="QJG67038.1"/>
    </source>
</evidence>
<dbReference type="RefSeq" id="WP_169605089.1">
    <property type="nucleotide sequence ID" value="NZ_CP051481.1"/>
</dbReference>
<dbReference type="EMBL" id="CP051481">
    <property type="protein sequence ID" value="QJG67038.1"/>
    <property type="molecule type" value="Genomic_DNA"/>
</dbReference>
<dbReference type="Pfam" id="PF13306">
    <property type="entry name" value="LRR_5"/>
    <property type="match status" value="2"/>
</dbReference>